<evidence type="ECO:0000256" key="6">
    <source>
        <dbReference type="SAM" id="MobiDB-lite"/>
    </source>
</evidence>
<dbReference type="GO" id="GO:0009254">
    <property type="term" value="P:peptidoglycan turnover"/>
    <property type="evidence" value="ECO:0007669"/>
    <property type="project" value="InterPro"/>
</dbReference>
<dbReference type="PIRSF" id="PIRSF019422">
    <property type="entry name" value="MltA"/>
    <property type="match status" value="1"/>
</dbReference>
<dbReference type="EC" id="4.2.2.n1" evidence="2"/>
<dbReference type="InterPro" id="IPR036908">
    <property type="entry name" value="RlpA-like_sf"/>
</dbReference>
<proteinExistence type="predicted"/>
<feature type="chain" id="PRO_5011768360" description="peptidoglycan lytic exotransglycosylase" evidence="7">
    <location>
        <begin position="30"/>
        <end position="457"/>
    </location>
</feature>
<dbReference type="CDD" id="cd14668">
    <property type="entry name" value="mlta_B"/>
    <property type="match status" value="1"/>
</dbReference>
<dbReference type="GO" id="GO:0004553">
    <property type="term" value="F:hydrolase activity, hydrolyzing O-glycosyl compounds"/>
    <property type="evidence" value="ECO:0007669"/>
    <property type="project" value="InterPro"/>
</dbReference>
<dbReference type="Gene3D" id="2.40.40.10">
    <property type="entry name" value="RlpA-like domain"/>
    <property type="match status" value="1"/>
</dbReference>
<evidence type="ECO:0000256" key="5">
    <source>
        <dbReference type="ARBA" id="ARBA00030918"/>
    </source>
</evidence>
<dbReference type="PROSITE" id="PS51257">
    <property type="entry name" value="PROKAR_LIPOPROTEIN"/>
    <property type="match status" value="1"/>
</dbReference>
<dbReference type="PANTHER" id="PTHR30124">
    <property type="entry name" value="MEMBRANE-BOUND LYTIC MUREIN TRANSGLYCOSYLASE A"/>
    <property type="match status" value="1"/>
</dbReference>
<evidence type="ECO:0000256" key="1">
    <source>
        <dbReference type="ARBA" id="ARBA00001420"/>
    </source>
</evidence>
<dbReference type="Gene3D" id="2.40.240.50">
    <property type="entry name" value="Barwin-like endoglucanases"/>
    <property type="match status" value="1"/>
</dbReference>
<dbReference type="SMART" id="SM00925">
    <property type="entry name" value="MltA"/>
    <property type="match status" value="1"/>
</dbReference>
<dbReference type="Pfam" id="PF06725">
    <property type="entry name" value="3D"/>
    <property type="match status" value="1"/>
</dbReference>
<dbReference type="AlphaFoldDB" id="A0A1I6K7V5"/>
<keyword evidence="3" id="KW-0456">Lyase</keyword>
<dbReference type="InterPro" id="IPR026044">
    <property type="entry name" value="MltA"/>
</dbReference>
<keyword evidence="10" id="KW-1185">Reference proteome</keyword>
<evidence type="ECO:0000313" key="9">
    <source>
        <dbReference type="EMBL" id="SFR87302.1"/>
    </source>
</evidence>
<evidence type="ECO:0000256" key="3">
    <source>
        <dbReference type="ARBA" id="ARBA00023239"/>
    </source>
</evidence>
<protein>
    <recommendedName>
        <fullName evidence="2">peptidoglycan lytic exotransglycosylase</fullName>
        <ecNumber evidence="2">4.2.2.n1</ecNumber>
    </recommendedName>
    <alternativeName>
        <fullName evidence="5">Murein hydrolase A</fullName>
    </alternativeName>
</protein>
<evidence type="ECO:0000256" key="7">
    <source>
        <dbReference type="SAM" id="SignalP"/>
    </source>
</evidence>
<dbReference type="STRING" id="1166337.SAMN05192580_1423"/>
<dbReference type="EMBL" id="FOZG01000001">
    <property type="protein sequence ID" value="SFR87302.1"/>
    <property type="molecule type" value="Genomic_DNA"/>
</dbReference>
<dbReference type="SUPFAM" id="SSF50685">
    <property type="entry name" value="Barwin-like endoglucanases"/>
    <property type="match status" value="1"/>
</dbReference>
<evidence type="ECO:0000256" key="2">
    <source>
        <dbReference type="ARBA" id="ARBA00012587"/>
    </source>
</evidence>
<dbReference type="Pfam" id="PF03562">
    <property type="entry name" value="MltA"/>
    <property type="match status" value="1"/>
</dbReference>
<keyword evidence="7" id="KW-0732">Signal</keyword>
<name>A0A1I6K7V5_9SPHN</name>
<sequence>MTMDLRQPVSRGMASPGLLAGLCSALALAACTAVPDSRAPTAEHKPATRPLAVTSRTPGPARSPNRVLPPAPAPLAPAASGTTAAQQGIRPGPPVTSLGIEEAEARSALAAFRLTCPSLIRRSDRSGLTRGADWQPACTAATGWTGPSAGFFARYFEAAVIGDGRAFATGYYEPEIAGARERRAGYEVPIYGRPDDLVEVDLGLFADDLKGRRIRGQVTGGKLVRYPERAQIVAGAINSHAPVIAWGADPIEVFFLQVQGSGLLRLPDGGIMRVGYDTQNGRDYTGIGKLMKDRGIFQPGDSTSMQGIVAKLKSMPDGGASIMNENKSFVFFRELGGEGPLGALGLPVTGRTSVAADPSFVPLGAPVFLAMDRFEASGLWVAQDTGGAIKGANRFDTYWGSGAEARRVAGGMSGRGAAWLLLPIGTIARLGPVQPAAAPSLPFTLPADLDAGTPPQR</sequence>
<reference evidence="9 10" key="1">
    <citation type="submission" date="2016-10" db="EMBL/GenBank/DDBJ databases">
        <authorList>
            <person name="de Groot N.N."/>
        </authorList>
    </citation>
    <scope>NUCLEOTIDE SEQUENCE [LARGE SCALE GENOMIC DNA]</scope>
    <source>
        <strain evidence="9 10">S5-249</strain>
    </source>
</reference>
<evidence type="ECO:0000256" key="4">
    <source>
        <dbReference type="ARBA" id="ARBA00023316"/>
    </source>
</evidence>
<dbReference type="PANTHER" id="PTHR30124:SF0">
    <property type="entry name" value="MEMBRANE-BOUND LYTIC MUREIN TRANSGLYCOSYLASE A"/>
    <property type="match status" value="1"/>
</dbReference>
<comment type="catalytic activity">
    <reaction evidence="1">
        <text>Exolytic cleavage of the (1-&gt;4)-beta-glycosidic linkage between N-acetylmuramic acid (MurNAc) and N-acetylglucosamine (GlcNAc) residues in peptidoglycan, from either the reducing or the non-reducing ends of the peptidoglycan chains, with concomitant formation of a 1,6-anhydrobond in the MurNAc residue.</text>
        <dbReference type="EC" id="4.2.2.n1"/>
    </reaction>
</comment>
<feature type="domain" description="Lytic transglycosylase MltA" evidence="8">
    <location>
        <begin position="175"/>
        <end position="333"/>
    </location>
</feature>
<dbReference type="CDD" id="cd14485">
    <property type="entry name" value="mltA_like_LT_A"/>
    <property type="match status" value="1"/>
</dbReference>
<dbReference type="GO" id="GO:0008933">
    <property type="term" value="F:peptidoglycan lytic transglycosylase activity"/>
    <property type="evidence" value="ECO:0007669"/>
    <property type="project" value="TreeGrafter"/>
</dbReference>
<organism evidence="9 10">
    <name type="scientific">Sphingomonas jatrophae</name>
    <dbReference type="NCBI Taxonomy" id="1166337"/>
    <lineage>
        <taxon>Bacteria</taxon>
        <taxon>Pseudomonadati</taxon>
        <taxon>Pseudomonadota</taxon>
        <taxon>Alphaproteobacteria</taxon>
        <taxon>Sphingomonadales</taxon>
        <taxon>Sphingomonadaceae</taxon>
        <taxon>Sphingomonas</taxon>
    </lineage>
</organism>
<dbReference type="InterPro" id="IPR010611">
    <property type="entry name" value="3D_dom"/>
</dbReference>
<keyword evidence="4" id="KW-0961">Cell wall biogenesis/degradation</keyword>
<dbReference type="Proteomes" id="UP000198824">
    <property type="component" value="Unassembled WGS sequence"/>
</dbReference>
<dbReference type="InterPro" id="IPR005300">
    <property type="entry name" value="MltA_B"/>
</dbReference>
<dbReference type="GO" id="GO:0071555">
    <property type="term" value="P:cell wall organization"/>
    <property type="evidence" value="ECO:0007669"/>
    <property type="project" value="UniProtKB-KW"/>
</dbReference>
<dbReference type="GO" id="GO:0019867">
    <property type="term" value="C:outer membrane"/>
    <property type="evidence" value="ECO:0007669"/>
    <property type="project" value="InterPro"/>
</dbReference>
<evidence type="ECO:0000259" key="8">
    <source>
        <dbReference type="SMART" id="SM00925"/>
    </source>
</evidence>
<accession>A0A1I6K7V5</accession>
<feature type="signal peptide" evidence="7">
    <location>
        <begin position="1"/>
        <end position="29"/>
    </location>
</feature>
<gene>
    <name evidence="9" type="ORF">SAMN05192580_1423</name>
</gene>
<dbReference type="GO" id="GO:0009253">
    <property type="term" value="P:peptidoglycan catabolic process"/>
    <property type="evidence" value="ECO:0007669"/>
    <property type="project" value="TreeGrafter"/>
</dbReference>
<feature type="region of interest" description="Disordered" evidence="6">
    <location>
        <begin position="38"/>
        <end position="97"/>
    </location>
</feature>
<evidence type="ECO:0000313" key="10">
    <source>
        <dbReference type="Proteomes" id="UP000198824"/>
    </source>
</evidence>